<dbReference type="EMBL" id="BKCJ010005484">
    <property type="protein sequence ID" value="GEU66996.1"/>
    <property type="molecule type" value="Genomic_DNA"/>
</dbReference>
<evidence type="ECO:0000313" key="1">
    <source>
        <dbReference type="EMBL" id="GEU66996.1"/>
    </source>
</evidence>
<reference evidence="1" key="1">
    <citation type="journal article" date="2019" name="Sci. Rep.">
        <title>Draft genome of Tanacetum cinerariifolium, the natural source of mosquito coil.</title>
        <authorList>
            <person name="Yamashiro T."/>
            <person name="Shiraishi A."/>
            <person name="Satake H."/>
            <person name="Nakayama K."/>
        </authorList>
    </citation>
    <scope>NUCLEOTIDE SEQUENCE</scope>
</reference>
<sequence length="67" mass="7681">MLVIKIVSERKNVFRKIKKCKKIRAKRELLFLGPGSSGGGEAYLSRGFLRVLLGKTREKDGREKMCR</sequence>
<organism evidence="1">
    <name type="scientific">Tanacetum cinerariifolium</name>
    <name type="common">Dalmatian daisy</name>
    <name type="synonym">Chrysanthemum cinerariifolium</name>
    <dbReference type="NCBI Taxonomy" id="118510"/>
    <lineage>
        <taxon>Eukaryota</taxon>
        <taxon>Viridiplantae</taxon>
        <taxon>Streptophyta</taxon>
        <taxon>Embryophyta</taxon>
        <taxon>Tracheophyta</taxon>
        <taxon>Spermatophyta</taxon>
        <taxon>Magnoliopsida</taxon>
        <taxon>eudicotyledons</taxon>
        <taxon>Gunneridae</taxon>
        <taxon>Pentapetalae</taxon>
        <taxon>asterids</taxon>
        <taxon>campanulids</taxon>
        <taxon>Asterales</taxon>
        <taxon>Asteraceae</taxon>
        <taxon>Asteroideae</taxon>
        <taxon>Anthemideae</taxon>
        <taxon>Anthemidinae</taxon>
        <taxon>Tanacetum</taxon>
    </lineage>
</organism>
<name>A0A6L2LYZ6_TANCI</name>
<gene>
    <name evidence="1" type="ORF">Tci_038974</name>
</gene>
<dbReference type="AlphaFoldDB" id="A0A6L2LYZ6"/>
<accession>A0A6L2LYZ6</accession>
<protein>
    <submittedName>
        <fullName evidence="1">Uncharacterized protein</fullName>
    </submittedName>
</protein>
<proteinExistence type="predicted"/>
<comment type="caution">
    <text evidence="1">The sequence shown here is derived from an EMBL/GenBank/DDBJ whole genome shotgun (WGS) entry which is preliminary data.</text>
</comment>